<evidence type="ECO:0000313" key="1">
    <source>
        <dbReference type="EMBL" id="MDG6145552.1"/>
    </source>
</evidence>
<organism evidence="1 3">
    <name type="scientific">Lactococcus formosensis</name>
    <dbReference type="NCBI Taxonomy" id="1281486"/>
    <lineage>
        <taxon>Bacteria</taxon>
        <taxon>Bacillati</taxon>
        <taxon>Bacillota</taxon>
        <taxon>Bacilli</taxon>
        <taxon>Lactobacillales</taxon>
        <taxon>Streptococcaceae</taxon>
        <taxon>Lactococcus</taxon>
    </lineage>
</organism>
<evidence type="ECO:0000313" key="3">
    <source>
        <dbReference type="Proteomes" id="UP001153199"/>
    </source>
</evidence>
<dbReference type="Proteomes" id="UP001153203">
    <property type="component" value="Unassembled WGS sequence"/>
</dbReference>
<name>A0A9X4PD10_9LACT</name>
<keyword evidence="3" id="KW-1185">Reference proteome</keyword>
<gene>
    <name evidence="2" type="ORF">NF708_07515</name>
    <name evidence="1" type="ORF">NF717_07785</name>
</gene>
<dbReference type="EMBL" id="JAMWGI010000004">
    <property type="protein sequence ID" value="MDG6193845.1"/>
    <property type="molecule type" value="Genomic_DNA"/>
</dbReference>
<comment type="caution">
    <text evidence="1">The sequence shown here is derived from an EMBL/GenBank/DDBJ whole genome shotgun (WGS) entry which is preliminary data.</text>
</comment>
<dbReference type="EMBL" id="JAMWFV010000009">
    <property type="protein sequence ID" value="MDG6145552.1"/>
    <property type="molecule type" value="Genomic_DNA"/>
</dbReference>
<accession>A0A9X4PD10</accession>
<protein>
    <submittedName>
        <fullName evidence="1">Uncharacterized protein</fullName>
    </submittedName>
</protein>
<evidence type="ECO:0000313" key="2">
    <source>
        <dbReference type="EMBL" id="MDG6193845.1"/>
    </source>
</evidence>
<reference evidence="1" key="1">
    <citation type="submission" date="2022-06" db="EMBL/GenBank/DDBJ databases">
        <title>Lactococcus from bovine mastitis in China.</title>
        <authorList>
            <person name="Lin Y."/>
            <person name="Han B."/>
        </authorList>
    </citation>
    <scope>NUCLEOTIDE SEQUENCE</scope>
    <source>
        <strain evidence="2">Hebei-B-39</strain>
        <strain evidence="1">Ningxia-I-26</strain>
    </source>
</reference>
<proteinExistence type="predicted"/>
<dbReference type="Proteomes" id="UP001153199">
    <property type="component" value="Unassembled WGS sequence"/>
</dbReference>
<sequence>MFTNEGRSWGTYKSSSGAKRYISMDYLKK</sequence>
<dbReference type="AlphaFoldDB" id="A0A9X4PD10"/>